<organism evidence="2 3">
    <name type="scientific">Streptomyces aurantiacus</name>
    <dbReference type="NCBI Taxonomy" id="47760"/>
    <lineage>
        <taxon>Bacteria</taxon>
        <taxon>Bacillati</taxon>
        <taxon>Actinomycetota</taxon>
        <taxon>Actinomycetes</taxon>
        <taxon>Kitasatosporales</taxon>
        <taxon>Streptomycetaceae</taxon>
        <taxon>Streptomyces</taxon>
        <taxon>Streptomyces aurantiacus group</taxon>
    </lineage>
</organism>
<dbReference type="InterPro" id="IPR017686">
    <property type="entry name" value="Phg/plasmid-like_prot"/>
</dbReference>
<dbReference type="NCBIfam" id="TIGR03299">
    <property type="entry name" value="LGT_TIGR03299"/>
    <property type="match status" value="1"/>
</dbReference>
<accession>A0A7G1P1J7</accession>
<protein>
    <recommendedName>
        <fullName evidence="4">DUF932 domain-containing protein</fullName>
    </recommendedName>
</protein>
<dbReference type="EMBL" id="AP023440">
    <property type="protein sequence ID" value="BCL28521.1"/>
    <property type="molecule type" value="Genomic_DNA"/>
</dbReference>
<reference evidence="2 3" key="1">
    <citation type="journal article" date="2014" name="Int. J. Syst. Evol. Microbiol.">
        <title>Complete genome sequence of Corynebacterium casei LMG S-19264T (=DSM 44701T), isolated from a smear-ripened cheese.</title>
        <authorList>
            <consortium name="US DOE Joint Genome Institute (JGI-PGF)"/>
            <person name="Walter F."/>
            <person name="Albersmeier A."/>
            <person name="Kalinowski J."/>
            <person name="Ruckert C."/>
        </authorList>
    </citation>
    <scope>NUCLEOTIDE SEQUENCE [LARGE SCALE GENOMIC DNA]</scope>
    <source>
        <strain evidence="2 3">JCM 4677</strain>
    </source>
</reference>
<dbReference type="AlphaFoldDB" id="A0A7G1P1J7"/>
<evidence type="ECO:0008006" key="4">
    <source>
        <dbReference type="Google" id="ProtNLM"/>
    </source>
</evidence>
<feature type="coiled-coil region" evidence="1">
    <location>
        <begin position="10"/>
        <end position="37"/>
    </location>
</feature>
<keyword evidence="3" id="KW-1185">Reference proteome</keyword>
<name>A0A7G1P1J7_9ACTN</name>
<evidence type="ECO:0000313" key="3">
    <source>
        <dbReference type="Proteomes" id="UP000516444"/>
    </source>
</evidence>
<dbReference type="InterPro" id="IPR026325">
    <property type="entry name" value="DUF932"/>
</dbReference>
<proteinExistence type="predicted"/>
<sequence>MTTDLNAAFTQEKTEQIEAVREEARAFQERIDRGEIASIGGDRYRVLTGWDEGETFTVRRNTQGQIEQILAQHGLDTTTGGAALYTTTPAWHGLGAVIPGGITDIDEVLKLARIDWEVSKRPVLYKWDDGIRDATDHYVTLRMDTGNVLGTVGDRYKVFQNRRVFEFLQDLVQRDDAVWESAGALRGGRKTFVTMQIPHSIVIDRGGLDDEIALYLAAINSHDGTSSAESVVTPWRIECGNTERFATRDAVHRWGIRHTKGGLSALEEARRTLGLTLDYAKAFEREENQLVRTDLLIDDFHKLIDGVWTVDEDATDRQKTFAQQRHDELEGMFHDGARKLGRTAYAAERTITDYLDHRMGVVPRNLSEDLARAQRSLEGTNDDLKSKAHRKLLLLAR</sequence>
<gene>
    <name evidence="2" type="ORF">GCM10017557_33800</name>
</gene>
<dbReference type="RefSeq" id="WP_190850789.1">
    <property type="nucleotide sequence ID" value="NZ_AP023440.1"/>
</dbReference>
<dbReference type="Proteomes" id="UP000516444">
    <property type="component" value="Chromosome"/>
</dbReference>
<dbReference type="Pfam" id="PF06067">
    <property type="entry name" value="DUF932"/>
    <property type="match status" value="1"/>
</dbReference>
<dbReference type="KEGG" id="sgm:GCM10017557_33800"/>
<evidence type="ECO:0000256" key="1">
    <source>
        <dbReference type="SAM" id="Coils"/>
    </source>
</evidence>
<evidence type="ECO:0000313" key="2">
    <source>
        <dbReference type="EMBL" id="BCL28521.1"/>
    </source>
</evidence>
<keyword evidence="1" id="KW-0175">Coiled coil</keyword>